<dbReference type="AlphaFoldDB" id="A0A160TKM3"/>
<sequence length="267" mass="30042">MRSIPADFDVATVEAIDARLETITNDDRVAMPLAIESGSRAWGFASPDSDYDCRFLFVRRRQDYLTLWPQRDVIETPLDGLLDVNGWDVAKALRLIVKGNAVAIEWLRSPIVYRGDPAFRDTLSAFADAHAPLALIRRHYLHLGMQQRDRANEGEGIAIKRLFYILRPAAVLRWMRHHPGATPPMHFPTLIAECDPPPQVRAIIADLIARKAETRELGLAPMPAEIETFVQAEYAIVEAEPKSMVDARSHAAADAAFHEMLERFAPR</sequence>
<gene>
    <name evidence="1" type="ORF">MGWOODY_Smn967</name>
</gene>
<reference evidence="1" key="1">
    <citation type="submission" date="2015-10" db="EMBL/GenBank/DDBJ databases">
        <authorList>
            <person name="Gilbert D.G."/>
        </authorList>
    </citation>
    <scope>NUCLEOTIDE SEQUENCE</scope>
</reference>
<accession>A0A160TKM3</accession>
<dbReference type="EMBL" id="CZQE01000217">
    <property type="protein sequence ID" value="CUS45163.1"/>
    <property type="molecule type" value="Genomic_DNA"/>
</dbReference>
<evidence type="ECO:0008006" key="2">
    <source>
        <dbReference type="Google" id="ProtNLM"/>
    </source>
</evidence>
<protein>
    <recommendedName>
        <fullName evidence="2">Nucleotidyltransferase</fullName>
    </recommendedName>
</protein>
<name>A0A160TKM3_9ZZZZ</name>
<dbReference type="PANTHER" id="PTHR34817">
    <property type="entry name" value="NUCLEOTIDYLTRANSFERASE"/>
    <property type="match status" value="1"/>
</dbReference>
<dbReference type="PANTHER" id="PTHR34817:SF2">
    <property type="entry name" value="NUCLEOTIDYLTRANSFERASE"/>
    <property type="match status" value="1"/>
</dbReference>
<evidence type="ECO:0000313" key="1">
    <source>
        <dbReference type="EMBL" id="CUS45163.1"/>
    </source>
</evidence>
<organism evidence="1">
    <name type="scientific">hydrothermal vent metagenome</name>
    <dbReference type="NCBI Taxonomy" id="652676"/>
    <lineage>
        <taxon>unclassified sequences</taxon>
        <taxon>metagenomes</taxon>
        <taxon>ecological metagenomes</taxon>
    </lineage>
</organism>
<proteinExistence type="predicted"/>
<dbReference type="InterPro" id="IPR018775">
    <property type="entry name" value="RlaP"/>
</dbReference>
<dbReference type="Pfam" id="PF10127">
    <property type="entry name" value="RlaP"/>
    <property type="match status" value="1"/>
</dbReference>